<evidence type="ECO:0000256" key="2">
    <source>
        <dbReference type="ARBA" id="ARBA00023004"/>
    </source>
</evidence>
<keyword evidence="2" id="KW-0408">Iron</keyword>
<dbReference type="GO" id="GO:0051539">
    <property type="term" value="F:4 iron, 4 sulfur cluster binding"/>
    <property type="evidence" value="ECO:0007669"/>
    <property type="project" value="TreeGrafter"/>
</dbReference>
<dbReference type="PANTHER" id="PTHR43160:SF3">
    <property type="entry name" value="ACONITATE HYDRATASE, MITOCHONDRIAL"/>
    <property type="match status" value="1"/>
</dbReference>
<dbReference type="GO" id="GO:0046872">
    <property type="term" value="F:metal ion binding"/>
    <property type="evidence" value="ECO:0007669"/>
    <property type="project" value="UniProtKB-KW"/>
</dbReference>
<evidence type="ECO:0000313" key="5">
    <source>
        <dbReference type="EMBL" id="KAJ5311060.1"/>
    </source>
</evidence>
<protein>
    <recommendedName>
        <fullName evidence="4">Aconitase/3-isopropylmalate dehydratase large subunit alpha/beta/alpha domain-containing protein</fullName>
    </recommendedName>
</protein>
<feature type="domain" description="Aconitase/3-isopropylmalate dehydratase large subunit alpha/beta/alpha" evidence="4">
    <location>
        <begin position="1"/>
        <end position="92"/>
    </location>
</feature>
<dbReference type="InterPro" id="IPR036008">
    <property type="entry name" value="Aconitase_4Fe-4S_dom"/>
</dbReference>
<dbReference type="Gene3D" id="3.30.499.10">
    <property type="entry name" value="Aconitase, domain 3"/>
    <property type="match status" value="1"/>
</dbReference>
<keyword evidence="6" id="KW-1185">Reference proteome</keyword>
<dbReference type="AlphaFoldDB" id="A0A9W9PTM2"/>
<dbReference type="GO" id="GO:0003994">
    <property type="term" value="F:aconitate hydratase activity"/>
    <property type="evidence" value="ECO:0007669"/>
    <property type="project" value="TreeGrafter"/>
</dbReference>
<dbReference type="Proteomes" id="UP001147746">
    <property type="component" value="Unassembled WGS sequence"/>
</dbReference>
<evidence type="ECO:0000256" key="3">
    <source>
        <dbReference type="ARBA" id="ARBA00023014"/>
    </source>
</evidence>
<sequence>MLGIGVGGADAVDFMSGMPWELVAPKIIGVNLNDQLQGWASTKDITCKLAGILTVSGGKCSVIEFFGAGAQALGATAMATIFSVTPYHACTTPQWHYKSRW</sequence>
<dbReference type="OrthoDB" id="2224430at2759"/>
<reference evidence="5" key="2">
    <citation type="journal article" date="2023" name="IMA Fungus">
        <title>Comparative genomic study of the Penicillium genus elucidates a diverse pangenome and 15 lateral gene transfer events.</title>
        <authorList>
            <person name="Petersen C."/>
            <person name="Sorensen T."/>
            <person name="Nielsen M.R."/>
            <person name="Sondergaard T.E."/>
            <person name="Sorensen J.L."/>
            <person name="Fitzpatrick D.A."/>
            <person name="Frisvad J.C."/>
            <person name="Nielsen K.L."/>
        </authorList>
    </citation>
    <scope>NUCLEOTIDE SEQUENCE</scope>
    <source>
        <strain evidence="5">IBT 21472</strain>
    </source>
</reference>
<comment type="caution">
    <text evidence="5">The sequence shown here is derived from an EMBL/GenBank/DDBJ whole genome shotgun (WGS) entry which is preliminary data.</text>
</comment>
<name>A0A9W9PTM2_9EURO</name>
<dbReference type="GO" id="GO:0006099">
    <property type="term" value="P:tricarboxylic acid cycle"/>
    <property type="evidence" value="ECO:0007669"/>
    <property type="project" value="TreeGrafter"/>
</dbReference>
<dbReference type="InterPro" id="IPR015931">
    <property type="entry name" value="Acnase/IPM_dHydase_lsu_aba_1/3"/>
</dbReference>
<dbReference type="SUPFAM" id="SSF53732">
    <property type="entry name" value="Aconitase iron-sulfur domain"/>
    <property type="match status" value="1"/>
</dbReference>
<dbReference type="PANTHER" id="PTHR43160">
    <property type="entry name" value="ACONITATE HYDRATASE B"/>
    <property type="match status" value="1"/>
</dbReference>
<accession>A0A9W9PTM2</accession>
<proteinExistence type="predicted"/>
<gene>
    <name evidence="5" type="ORF">N7476_006920</name>
</gene>
<dbReference type="EMBL" id="JAPZBO010000007">
    <property type="protein sequence ID" value="KAJ5311060.1"/>
    <property type="molecule type" value="Genomic_DNA"/>
</dbReference>
<evidence type="ECO:0000313" key="6">
    <source>
        <dbReference type="Proteomes" id="UP001147746"/>
    </source>
</evidence>
<keyword evidence="3" id="KW-0411">Iron-sulfur</keyword>
<dbReference type="GO" id="GO:0005829">
    <property type="term" value="C:cytosol"/>
    <property type="evidence" value="ECO:0007669"/>
    <property type="project" value="TreeGrafter"/>
</dbReference>
<dbReference type="InterPro" id="IPR050926">
    <property type="entry name" value="Aconitase/IPM_isomerase"/>
</dbReference>
<dbReference type="InterPro" id="IPR001030">
    <property type="entry name" value="Acoase/IPM_deHydtase_lsu_aba"/>
</dbReference>
<reference evidence="5" key="1">
    <citation type="submission" date="2022-12" db="EMBL/GenBank/DDBJ databases">
        <authorList>
            <person name="Petersen C."/>
        </authorList>
    </citation>
    <scope>NUCLEOTIDE SEQUENCE</scope>
    <source>
        <strain evidence="5">IBT 21472</strain>
    </source>
</reference>
<organism evidence="5 6">
    <name type="scientific">Penicillium atrosanguineum</name>
    <dbReference type="NCBI Taxonomy" id="1132637"/>
    <lineage>
        <taxon>Eukaryota</taxon>
        <taxon>Fungi</taxon>
        <taxon>Dikarya</taxon>
        <taxon>Ascomycota</taxon>
        <taxon>Pezizomycotina</taxon>
        <taxon>Eurotiomycetes</taxon>
        <taxon>Eurotiomycetidae</taxon>
        <taxon>Eurotiales</taxon>
        <taxon>Aspergillaceae</taxon>
        <taxon>Penicillium</taxon>
    </lineage>
</organism>
<dbReference type="GO" id="GO:0005739">
    <property type="term" value="C:mitochondrion"/>
    <property type="evidence" value="ECO:0007669"/>
    <property type="project" value="TreeGrafter"/>
</dbReference>
<evidence type="ECO:0000256" key="1">
    <source>
        <dbReference type="ARBA" id="ARBA00022723"/>
    </source>
</evidence>
<dbReference type="Pfam" id="PF00330">
    <property type="entry name" value="Aconitase"/>
    <property type="match status" value="1"/>
</dbReference>
<keyword evidence="1" id="KW-0479">Metal-binding</keyword>
<evidence type="ECO:0000259" key="4">
    <source>
        <dbReference type="Pfam" id="PF00330"/>
    </source>
</evidence>